<accession>A0ACB6S417</accession>
<dbReference type="EMBL" id="MU006712">
    <property type="protein sequence ID" value="KAF2628693.1"/>
    <property type="molecule type" value="Genomic_DNA"/>
</dbReference>
<organism evidence="1 2">
    <name type="scientific">Macroventuria anomochaeta</name>
    <dbReference type="NCBI Taxonomy" id="301207"/>
    <lineage>
        <taxon>Eukaryota</taxon>
        <taxon>Fungi</taxon>
        <taxon>Dikarya</taxon>
        <taxon>Ascomycota</taxon>
        <taxon>Pezizomycotina</taxon>
        <taxon>Dothideomycetes</taxon>
        <taxon>Pleosporomycetidae</taxon>
        <taxon>Pleosporales</taxon>
        <taxon>Pleosporineae</taxon>
        <taxon>Didymellaceae</taxon>
        <taxon>Macroventuria</taxon>
    </lineage>
</organism>
<evidence type="ECO:0000313" key="2">
    <source>
        <dbReference type="Proteomes" id="UP000799754"/>
    </source>
</evidence>
<sequence>MSYLEDIPQPENGYYVLVTGSNSGLGLGICTRIIDEFLQTRPQIESLVLIITTRDKKKGDATIETVEAHLRKVCRQHERTLPGVTQLLQGRIHFRQERLDLLSLVSVQKLSKKLRETTPKLDVVICNAGIGGWTGLNWPLAVWSFLRRWRMAASWPTYKISGKGWVARPQLPAKDGQPHEEPALGEVFCANFFGHYLLGHYLAPLLARHPRSQGTRGRLIWTSSLEAYAHTLNINDLQGITSEDAAYESSKRLTDVMGITSRLPATSNAVDQYLDLPDQSADTTKPLIYVTHPGITATTIFTLPLILEYAMVIAFYVARWLGSQWHPITLEKGAVAMVWLALAKQSTLDTMEEKEGVGKWGSATDFWGQERVERTEVSGWGWGGRLGEYKRKGRDPFAKDLTKEEREKFEETGKRCWEEMEALRCEWEDRLRQAGIAVEME</sequence>
<protein>
    <submittedName>
        <fullName evidence="1">3-ketosteroid reductase-like protein</fullName>
    </submittedName>
</protein>
<reference evidence="1" key="1">
    <citation type="journal article" date="2020" name="Stud. Mycol.">
        <title>101 Dothideomycetes genomes: a test case for predicting lifestyles and emergence of pathogens.</title>
        <authorList>
            <person name="Haridas S."/>
            <person name="Albert R."/>
            <person name="Binder M."/>
            <person name="Bloem J."/>
            <person name="Labutti K."/>
            <person name="Salamov A."/>
            <person name="Andreopoulos B."/>
            <person name="Baker S."/>
            <person name="Barry K."/>
            <person name="Bills G."/>
            <person name="Bluhm B."/>
            <person name="Cannon C."/>
            <person name="Castanera R."/>
            <person name="Culley D."/>
            <person name="Daum C."/>
            <person name="Ezra D."/>
            <person name="Gonzalez J."/>
            <person name="Henrissat B."/>
            <person name="Kuo A."/>
            <person name="Liang C."/>
            <person name="Lipzen A."/>
            <person name="Lutzoni F."/>
            <person name="Magnuson J."/>
            <person name="Mondo S."/>
            <person name="Nolan M."/>
            <person name="Ohm R."/>
            <person name="Pangilinan J."/>
            <person name="Park H.-J."/>
            <person name="Ramirez L."/>
            <person name="Alfaro M."/>
            <person name="Sun H."/>
            <person name="Tritt A."/>
            <person name="Yoshinaga Y."/>
            <person name="Zwiers L.-H."/>
            <person name="Turgeon B."/>
            <person name="Goodwin S."/>
            <person name="Spatafora J."/>
            <person name="Crous P."/>
            <person name="Grigoriev I."/>
        </authorList>
    </citation>
    <scope>NUCLEOTIDE SEQUENCE</scope>
    <source>
        <strain evidence="1">CBS 525.71</strain>
    </source>
</reference>
<evidence type="ECO:0000313" key="1">
    <source>
        <dbReference type="EMBL" id="KAF2628693.1"/>
    </source>
</evidence>
<gene>
    <name evidence="1" type="ORF">BU25DRAFT_409718</name>
</gene>
<comment type="caution">
    <text evidence="1">The sequence shown here is derived from an EMBL/GenBank/DDBJ whole genome shotgun (WGS) entry which is preliminary data.</text>
</comment>
<proteinExistence type="predicted"/>
<keyword evidence="2" id="KW-1185">Reference proteome</keyword>
<dbReference type="Proteomes" id="UP000799754">
    <property type="component" value="Unassembled WGS sequence"/>
</dbReference>
<name>A0ACB6S417_9PLEO</name>